<evidence type="ECO:0000259" key="6">
    <source>
        <dbReference type="Pfam" id="PF25183"/>
    </source>
</evidence>
<feature type="region of interest" description="Disordered" evidence="4">
    <location>
        <begin position="287"/>
        <end position="352"/>
    </location>
</feature>
<feature type="compositionally biased region" description="Polar residues" evidence="4">
    <location>
        <begin position="315"/>
        <end position="352"/>
    </location>
</feature>
<feature type="region of interest" description="Disordered" evidence="4">
    <location>
        <begin position="507"/>
        <end position="534"/>
    </location>
</feature>
<dbReference type="AlphaFoldDB" id="A0A1H6AIX4"/>
<dbReference type="SUPFAM" id="SSF49452">
    <property type="entry name" value="Starch-binding domain-like"/>
    <property type="match status" value="1"/>
</dbReference>
<dbReference type="Gene3D" id="2.40.170.20">
    <property type="entry name" value="TonB-dependent receptor, beta-barrel domain"/>
    <property type="match status" value="1"/>
</dbReference>
<evidence type="ECO:0000256" key="2">
    <source>
        <dbReference type="ARBA" id="ARBA00023136"/>
    </source>
</evidence>
<dbReference type="InterPro" id="IPR036942">
    <property type="entry name" value="Beta-barrel_TonB_sf"/>
</dbReference>
<evidence type="ECO:0000313" key="8">
    <source>
        <dbReference type="Proteomes" id="UP000236728"/>
    </source>
</evidence>
<name>A0A1H6AIX4_9BACT</name>
<evidence type="ECO:0000256" key="1">
    <source>
        <dbReference type="ARBA" id="ARBA00004442"/>
    </source>
</evidence>
<dbReference type="Proteomes" id="UP000236728">
    <property type="component" value="Unassembled WGS sequence"/>
</dbReference>
<dbReference type="SUPFAM" id="SSF56935">
    <property type="entry name" value="Porins"/>
    <property type="match status" value="1"/>
</dbReference>
<sequence length="1219" mass="125986">MPSTHKLVRAGALALAAGAAACAQVVPAAPQAAAAAQAPAAAAQNPAAAQSPAPAQGGTIRGKVVAGTTGRPGGIPLPGVSVTATNTLTGRKYTSATDVDGNYEMKIPRNGRYVVKAELTGFTTPTQEVVLTGVEAQAATQGIVIAAKATDFGLELASRAAAAEAAQTRATARTGNGTQSLALAQGDTDVTDASSGAGNAGAALPSLSGLSDSVTGPGAAAADDAIAVNGQAGQTNALAGVSEDDMRDRIQNAMDNARQNGMLPPGVDANQIVAGVMGGMMGGGGFGGPGGGGPGGGGGRGGRGGGGGGGFGNFRNFNPAQPHGSLQYQGADSALNSSAWSPTQTSVPKPPGFQNNFNVTLAASPYIPGLTKPNTKQFMFLNISGKKNLTPEVFNGIVPTAAERAGDFSASTLRGGSSAQPVTLYNPTTNGATTIPNNCLVALCGANAGAGLTLSPQAVALLNYYPLPNIAPNSVGQNYQTVTNQATNSIAINTRYVRTLGQATNTPFGRFGGGGGGRGNGGGGNGRNGQQNQKPTLRQNINVAYNYSHSANDVRQIFVPLGGATSSDGNGLNVGYTISYGRLSNNASVNWNRLSSETHNYFTNTANNPSATAGITVPNNASGFANPRFYNGLPSIGLSGFTGLSNTTPTQSIQQTIAFSDFVAWRHAKHNFRFGLDVRRVHADTAGGNTPLGSFSFTGYATASAADRSAGSAGEAGGSGDAFADFLLGSPQTTSIQANLYKTYLRENVYDWYVMDDWRLSSHITVNAAVRYEYFGPYTEKNNRLVNLDHDAGLKNFDVVLPGANGTYGGKYPSSLVNPDRTMYAPRIGVAYRLPNKGLTKQAVLRGGYGINYNTGQYAVFAQKLSGQPPFAVTQTNTLSNSPNITLANGFPTTSTVIENNWAVDKNYRLGMVQLYNLNLQKTVGMGIVLNVGYNGTKASNLDVVGSPNGVPTSVAASGNLLPAFAPFDYEESAAWAHSNQLVVSAQKRMQKGIALGATYTYMHAIDNASGVGGAVGAPVQNLFNLAAEEGNSSFDQRHNLSGNYVLELPFGPNRAFFNKGGKVAYILDGWNLSGSFVFASGTYYTPQYAQSSVTALSGNVYIQRPNRVQGQSTKGAGTVKQWFNTAAFTAPLVNGLTVYGTASPGSIEGPGTLTLNSSLSRTFTLGSTRSLESRLTVSNPFNTVQYSGISTSLNSNNYGQVTSAAGMRSITYQMRYRF</sequence>
<dbReference type="EMBL" id="FNVA01000005">
    <property type="protein sequence ID" value="SEG48658.1"/>
    <property type="molecule type" value="Genomic_DNA"/>
</dbReference>
<keyword evidence="7" id="KW-0121">Carboxypeptidase</keyword>
<dbReference type="InterPro" id="IPR013784">
    <property type="entry name" value="Carb-bd-like_fold"/>
</dbReference>
<feature type="domain" description="TonB-dependent transporter Oar-like beta-barrel" evidence="6">
    <location>
        <begin position="323"/>
        <end position="1210"/>
    </location>
</feature>
<dbReference type="Gene3D" id="2.60.40.1120">
    <property type="entry name" value="Carboxypeptidase-like, regulatory domain"/>
    <property type="match status" value="1"/>
</dbReference>
<dbReference type="Pfam" id="PF25183">
    <property type="entry name" value="OMP_b-brl_4"/>
    <property type="match status" value="1"/>
</dbReference>
<keyword evidence="7" id="KW-0645">Protease</keyword>
<gene>
    <name evidence="7" type="ORF">SAMN05421819_3195</name>
</gene>
<evidence type="ECO:0000313" key="7">
    <source>
        <dbReference type="EMBL" id="SEG48658.1"/>
    </source>
</evidence>
<keyword evidence="5" id="KW-0732">Signal</keyword>
<dbReference type="GO" id="GO:0030246">
    <property type="term" value="F:carbohydrate binding"/>
    <property type="evidence" value="ECO:0007669"/>
    <property type="project" value="InterPro"/>
</dbReference>
<evidence type="ECO:0000256" key="5">
    <source>
        <dbReference type="SAM" id="SignalP"/>
    </source>
</evidence>
<dbReference type="GO" id="GO:0009279">
    <property type="term" value="C:cell outer membrane"/>
    <property type="evidence" value="ECO:0007669"/>
    <property type="project" value="UniProtKB-SubCell"/>
</dbReference>
<proteinExistence type="predicted"/>
<evidence type="ECO:0000256" key="3">
    <source>
        <dbReference type="ARBA" id="ARBA00023237"/>
    </source>
</evidence>
<dbReference type="InterPro" id="IPR057601">
    <property type="entry name" value="Oar-like_b-barrel"/>
</dbReference>
<dbReference type="GO" id="GO:0004180">
    <property type="term" value="F:carboxypeptidase activity"/>
    <property type="evidence" value="ECO:0007669"/>
    <property type="project" value="UniProtKB-KW"/>
</dbReference>
<feature type="compositionally biased region" description="Gly residues" evidence="4">
    <location>
        <begin position="510"/>
        <end position="527"/>
    </location>
</feature>
<accession>A0A1H6AIX4</accession>
<keyword evidence="7" id="KW-0378">Hydrolase</keyword>
<comment type="subcellular location">
    <subcellularLocation>
        <location evidence="1">Cell outer membrane</location>
    </subcellularLocation>
</comment>
<keyword evidence="8" id="KW-1185">Reference proteome</keyword>
<protein>
    <submittedName>
        <fullName evidence="7">Carboxypeptidase regulatory-like domain-containing protein</fullName>
    </submittedName>
</protein>
<evidence type="ECO:0000256" key="4">
    <source>
        <dbReference type="SAM" id="MobiDB-lite"/>
    </source>
</evidence>
<keyword evidence="2" id="KW-0472">Membrane</keyword>
<keyword evidence="3" id="KW-0998">Cell outer membrane</keyword>
<feature type="compositionally biased region" description="Gly residues" evidence="4">
    <location>
        <begin position="287"/>
        <end position="312"/>
    </location>
</feature>
<reference evidence="7 8" key="1">
    <citation type="submission" date="2016-10" db="EMBL/GenBank/DDBJ databases">
        <authorList>
            <person name="de Groot N.N."/>
        </authorList>
    </citation>
    <scope>NUCLEOTIDE SEQUENCE [LARGE SCALE GENOMIC DNA]</scope>
    <source>
        <strain evidence="7 8">DSM 22489</strain>
    </source>
</reference>
<dbReference type="PROSITE" id="PS51257">
    <property type="entry name" value="PROKAR_LIPOPROTEIN"/>
    <property type="match status" value="1"/>
</dbReference>
<feature type="signal peptide" evidence="5">
    <location>
        <begin position="1"/>
        <end position="28"/>
    </location>
</feature>
<organism evidence="7 8">
    <name type="scientific">Bryocella elongata</name>
    <dbReference type="NCBI Taxonomy" id="863522"/>
    <lineage>
        <taxon>Bacteria</taxon>
        <taxon>Pseudomonadati</taxon>
        <taxon>Acidobacteriota</taxon>
        <taxon>Terriglobia</taxon>
        <taxon>Terriglobales</taxon>
        <taxon>Acidobacteriaceae</taxon>
        <taxon>Bryocella</taxon>
    </lineage>
</organism>
<feature type="chain" id="PRO_5009292727" evidence="5">
    <location>
        <begin position="29"/>
        <end position="1219"/>
    </location>
</feature>
<dbReference type="RefSeq" id="WP_235011637.1">
    <property type="nucleotide sequence ID" value="NZ_FNVA01000005.1"/>
</dbReference>
<dbReference type="Pfam" id="PF13620">
    <property type="entry name" value="CarboxypepD_reg"/>
    <property type="match status" value="1"/>
</dbReference>